<proteinExistence type="predicted"/>
<dbReference type="EMBL" id="MCGQ01000149">
    <property type="protein sequence ID" value="OXY85026.1"/>
    <property type="molecule type" value="Genomic_DNA"/>
</dbReference>
<dbReference type="Proteomes" id="UP000215483">
    <property type="component" value="Unassembled WGS sequence"/>
</dbReference>
<dbReference type="InterPro" id="IPR001853">
    <property type="entry name" value="DSBA-like_thioredoxin_dom"/>
</dbReference>
<accession>A0A233RNP2</accession>
<dbReference type="RefSeq" id="WP_167444464.1">
    <property type="nucleotide sequence ID" value="NZ_MCGQ01000149.1"/>
</dbReference>
<organism evidence="2 3">
    <name type="scientific">Streptomyces diastatochromogenes</name>
    <dbReference type="NCBI Taxonomy" id="42236"/>
    <lineage>
        <taxon>Bacteria</taxon>
        <taxon>Bacillati</taxon>
        <taxon>Actinomycetota</taxon>
        <taxon>Actinomycetes</taxon>
        <taxon>Kitasatosporales</taxon>
        <taxon>Streptomycetaceae</taxon>
        <taxon>Streptomyces</taxon>
    </lineage>
</organism>
<keyword evidence="3" id="KW-1185">Reference proteome</keyword>
<dbReference type="SUPFAM" id="SSF52833">
    <property type="entry name" value="Thioredoxin-like"/>
    <property type="match status" value="1"/>
</dbReference>
<dbReference type="Gene3D" id="1.10.472.60">
    <property type="entry name" value="putative protein disulfide isomerase domain"/>
    <property type="match status" value="1"/>
</dbReference>
<dbReference type="AlphaFoldDB" id="A0A233RNP2"/>
<evidence type="ECO:0000313" key="3">
    <source>
        <dbReference type="Proteomes" id="UP000215483"/>
    </source>
</evidence>
<dbReference type="InterPro" id="IPR036249">
    <property type="entry name" value="Thioredoxin-like_sf"/>
</dbReference>
<comment type="caution">
    <text evidence="2">The sequence shown here is derived from an EMBL/GenBank/DDBJ whole genome shotgun (WGS) entry which is preliminary data.</text>
</comment>
<gene>
    <name evidence="2" type="ORF">BEK98_46050</name>
</gene>
<sequence length="223" mass="23379">MKTEPANQEHAIGRARLTYAFDAYCGWCYGFGPALHDFAVANADKIELRVLSGGLFTGSRGLPLAAYPHVPGANERIAQLTGVTFGAGYRRVLAEGTVVMDSADAGAGLVALRSQPGANALEAGAAMQRAWYLDGRSLSDVRVYRNIAAELGLDPDAVAAAYASPAARAEAEADFHQVRRLGVDSYPTLLLHTAHGTDRMGGPVASADALTRALDQHLAATTA</sequence>
<dbReference type="Pfam" id="PF01323">
    <property type="entry name" value="DSBA"/>
    <property type="match status" value="1"/>
</dbReference>
<evidence type="ECO:0000259" key="1">
    <source>
        <dbReference type="Pfam" id="PF01323"/>
    </source>
</evidence>
<dbReference type="Gene3D" id="3.40.30.10">
    <property type="entry name" value="Glutaredoxin"/>
    <property type="match status" value="1"/>
</dbReference>
<reference evidence="2 3" key="1">
    <citation type="submission" date="2016-07" db="EMBL/GenBank/DDBJ databases">
        <title>Draft genome of Streptomyces diastatochromogenes.</title>
        <authorList>
            <person name="Podduturi R."/>
            <person name="Lukassen M.B."/>
            <person name="Clausen N."/>
            <person name="Nielsen J.L."/>
            <person name="Jorgensen N.O."/>
        </authorList>
    </citation>
    <scope>NUCLEOTIDE SEQUENCE [LARGE SCALE GENOMIC DNA]</scope>
    <source>
        <strain evidence="2 3">DSM 40608</strain>
    </source>
</reference>
<dbReference type="CDD" id="cd03025">
    <property type="entry name" value="DsbA_FrnE_like"/>
    <property type="match status" value="1"/>
</dbReference>
<feature type="domain" description="DSBA-like thioredoxin" evidence="1">
    <location>
        <begin position="21"/>
        <end position="193"/>
    </location>
</feature>
<evidence type="ECO:0000313" key="2">
    <source>
        <dbReference type="EMBL" id="OXY85026.1"/>
    </source>
</evidence>
<name>A0A233RNP2_STRDA</name>
<dbReference type="GO" id="GO:0016491">
    <property type="term" value="F:oxidoreductase activity"/>
    <property type="evidence" value="ECO:0007669"/>
    <property type="project" value="InterPro"/>
</dbReference>
<protein>
    <submittedName>
        <fullName evidence="2">Thioredoxin</fullName>
    </submittedName>
</protein>